<dbReference type="EMBL" id="MHFR01000040">
    <property type="protein sequence ID" value="OGW97646.1"/>
    <property type="molecule type" value="Genomic_DNA"/>
</dbReference>
<accession>A0A1G1KXJ7</accession>
<evidence type="ECO:0000313" key="2">
    <source>
        <dbReference type="EMBL" id="OGW97646.1"/>
    </source>
</evidence>
<sequence length="179" mass="21264">MRQKTISPAQYLIQEEIVKERIYLIRGRKAMLDADLAVLYGVKTFRLNEAVKRNLRRFPDDFMFRLTESEKEEVIANCDHLKNLKFSSYLPFAFTEQGVAMLSSVLNSERAIQVNIQIMRAFAKIREMIQTNKELWKKIEEMEKKYDHQFKIIFDALRKLLEPPRETPKRRIGFCADKD</sequence>
<reference evidence="2 3" key="1">
    <citation type="journal article" date="2016" name="Nat. Commun.">
        <title>Thousands of microbial genomes shed light on interconnected biogeochemical processes in an aquifer system.</title>
        <authorList>
            <person name="Anantharaman K."/>
            <person name="Brown C.T."/>
            <person name="Hug L.A."/>
            <person name="Sharon I."/>
            <person name="Castelle C.J."/>
            <person name="Probst A.J."/>
            <person name="Thomas B.C."/>
            <person name="Singh A."/>
            <person name="Wilkins M.J."/>
            <person name="Karaoz U."/>
            <person name="Brodie E.L."/>
            <person name="Williams K.H."/>
            <person name="Hubbard S.S."/>
            <person name="Banfield J.F."/>
        </authorList>
    </citation>
    <scope>NUCLEOTIDE SEQUENCE [LARGE SCALE GENOMIC DNA]</scope>
</reference>
<evidence type="ECO:0000313" key="3">
    <source>
        <dbReference type="Proteomes" id="UP000178187"/>
    </source>
</evidence>
<dbReference type="Proteomes" id="UP000178187">
    <property type="component" value="Unassembled WGS sequence"/>
</dbReference>
<feature type="domain" description="KilA-N DNA-binding" evidence="1">
    <location>
        <begin position="21"/>
        <end position="105"/>
    </location>
</feature>
<organism evidence="2 3">
    <name type="scientific">Candidatus Danuiimicrobium aquiferis</name>
    <dbReference type="NCBI Taxonomy" id="1801832"/>
    <lineage>
        <taxon>Bacteria</taxon>
        <taxon>Pseudomonadati</taxon>
        <taxon>Candidatus Omnitrophota</taxon>
        <taxon>Candidatus Danuiimicrobium</taxon>
    </lineage>
</organism>
<gene>
    <name evidence="2" type="ORF">A3G33_04975</name>
</gene>
<name>A0A1G1KXJ7_9BACT</name>
<evidence type="ECO:0000259" key="1">
    <source>
        <dbReference type="Pfam" id="PF10543"/>
    </source>
</evidence>
<proteinExistence type="predicted"/>
<dbReference type="AlphaFoldDB" id="A0A1G1KXJ7"/>
<dbReference type="Pfam" id="PF10543">
    <property type="entry name" value="ORF6N"/>
    <property type="match status" value="1"/>
</dbReference>
<dbReference type="InterPro" id="IPR018873">
    <property type="entry name" value="KilA-N_DNA-bd_domain"/>
</dbReference>
<comment type="caution">
    <text evidence="2">The sequence shown here is derived from an EMBL/GenBank/DDBJ whole genome shotgun (WGS) entry which is preliminary data.</text>
</comment>
<protein>
    <recommendedName>
        <fullName evidence="1">KilA-N DNA-binding domain-containing protein</fullName>
    </recommendedName>
</protein>